<organism evidence="6 7">
    <name type="scientific">Celeribacter indicus</name>
    <dbReference type="NCBI Taxonomy" id="1208324"/>
    <lineage>
        <taxon>Bacteria</taxon>
        <taxon>Pseudomonadati</taxon>
        <taxon>Pseudomonadota</taxon>
        <taxon>Alphaproteobacteria</taxon>
        <taxon>Rhodobacterales</taxon>
        <taxon>Roseobacteraceae</taxon>
        <taxon>Celeribacter</taxon>
    </lineage>
</organism>
<dbReference type="Gene3D" id="3.40.50.300">
    <property type="entry name" value="P-loop containing nucleotide triphosphate hydrolases"/>
    <property type="match status" value="1"/>
</dbReference>
<feature type="domain" description="ABC transporter" evidence="5">
    <location>
        <begin position="31"/>
        <end position="265"/>
    </location>
</feature>
<evidence type="ECO:0000259" key="5">
    <source>
        <dbReference type="PROSITE" id="PS50893"/>
    </source>
</evidence>
<name>A0A0B5E0K5_9RHOB</name>
<dbReference type="PROSITE" id="PS50893">
    <property type="entry name" value="ABC_TRANSPORTER_2"/>
    <property type="match status" value="1"/>
</dbReference>
<dbReference type="InterPro" id="IPR003593">
    <property type="entry name" value="AAA+_ATPase"/>
</dbReference>
<dbReference type="InterPro" id="IPR050166">
    <property type="entry name" value="ABC_transporter_ATP-bind"/>
</dbReference>
<evidence type="ECO:0000256" key="1">
    <source>
        <dbReference type="ARBA" id="ARBA00005417"/>
    </source>
</evidence>
<dbReference type="PANTHER" id="PTHR42788">
    <property type="entry name" value="TAURINE IMPORT ATP-BINDING PROTEIN-RELATED"/>
    <property type="match status" value="1"/>
</dbReference>
<keyword evidence="4" id="KW-0067">ATP-binding</keyword>
<keyword evidence="2" id="KW-0813">Transport</keyword>
<dbReference type="GO" id="GO:0016887">
    <property type="term" value="F:ATP hydrolysis activity"/>
    <property type="evidence" value="ECO:0007669"/>
    <property type="project" value="InterPro"/>
</dbReference>
<dbReference type="HOGENOM" id="CLU_000604_1_22_5"/>
<dbReference type="EMBL" id="CP004393">
    <property type="protein sequence ID" value="AJE48789.1"/>
    <property type="molecule type" value="Genomic_DNA"/>
</dbReference>
<evidence type="ECO:0000256" key="3">
    <source>
        <dbReference type="ARBA" id="ARBA00022741"/>
    </source>
</evidence>
<keyword evidence="3" id="KW-0547">Nucleotide-binding</keyword>
<dbReference type="InterPro" id="IPR003439">
    <property type="entry name" value="ABC_transporter-like_ATP-bd"/>
</dbReference>
<evidence type="ECO:0000256" key="2">
    <source>
        <dbReference type="ARBA" id="ARBA00022448"/>
    </source>
</evidence>
<keyword evidence="7" id="KW-1185">Reference proteome</keyword>
<dbReference type="SUPFAM" id="SSF52540">
    <property type="entry name" value="P-loop containing nucleoside triphosphate hydrolases"/>
    <property type="match status" value="1"/>
</dbReference>
<dbReference type="GO" id="GO:0005524">
    <property type="term" value="F:ATP binding"/>
    <property type="evidence" value="ECO:0007669"/>
    <property type="project" value="UniProtKB-KW"/>
</dbReference>
<dbReference type="STRING" id="1208324.P73_4074"/>
<comment type="similarity">
    <text evidence="1">Belongs to the ABC transporter superfamily.</text>
</comment>
<dbReference type="KEGG" id="cid:P73_4074"/>
<dbReference type="RefSeq" id="WP_082033320.1">
    <property type="nucleotide sequence ID" value="NZ_CP004393.1"/>
</dbReference>
<proteinExistence type="inferred from homology"/>
<accession>A0A0B5E0K5</accession>
<dbReference type="Proteomes" id="UP000031521">
    <property type="component" value="Chromosome"/>
</dbReference>
<dbReference type="InterPro" id="IPR027417">
    <property type="entry name" value="P-loop_NTPase"/>
</dbReference>
<dbReference type="AlphaFoldDB" id="A0A0B5E0K5"/>
<dbReference type="PROSITE" id="PS00211">
    <property type="entry name" value="ABC_TRANSPORTER_1"/>
    <property type="match status" value="1"/>
</dbReference>
<evidence type="ECO:0000313" key="7">
    <source>
        <dbReference type="Proteomes" id="UP000031521"/>
    </source>
</evidence>
<dbReference type="SMART" id="SM00382">
    <property type="entry name" value="AAA"/>
    <property type="match status" value="1"/>
</dbReference>
<dbReference type="Pfam" id="PF00005">
    <property type="entry name" value="ABC_tran"/>
    <property type="match status" value="1"/>
</dbReference>
<evidence type="ECO:0000313" key="6">
    <source>
        <dbReference type="EMBL" id="AJE48789.1"/>
    </source>
</evidence>
<dbReference type="CDD" id="cd03293">
    <property type="entry name" value="ABC_NrtD_SsuB_transporters"/>
    <property type="match status" value="1"/>
</dbReference>
<dbReference type="InterPro" id="IPR017871">
    <property type="entry name" value="ABC_transporter-like_CS"/>
</dbReference>
<dbReference type="PANTHER" id="PTHR42788:SF13">
    <property type="entry name" value="ALIPHATIC SULFONATES IMPORT ATP-BINDING PROTEIN SSUB"/>
    <property type="match status" value="1"/>
</dbReference>
<gene>
    <name evidence="6" type="ORF">P73_4074</name>
</gene>
<dbReference type="OrthoDB" id="9802264at2"/>
<protein>
    <submittedName>
        <fullName evidence="6">Nitrate/sulfonate/bicarbonate ABC transporter ATPase</fullName>
    </submittedName>
</protein>
<sequence>MQTRDRHLRLPASAIAPCERASSLSEAPVSIHLRGVGQTFAGARTREAFVALDAIDLDVHRHEFLGVIGPSGCGKSTLLRLIAGLLQPTEGRVEIFGLPVSRPRDDVGLVFQRPTLLPWLTVLDNVTFPARHQRGRVSSAERRKGLDLLEMVGLEDFAHRRPPQLSGGMQQRVGIARALFQDPDILLMDEPFSALDALTRDEMSIELLRILTARPKTVVFVTHSIQEALLLSDRIAIMASRPGRITEIKTTNLPRPRSLDTLTDPNFSRMADDIRRHVFSKRKVTE</sequence>
<evidence type="ECO:0000256" key="4">
    <source>
        <dbReference type="ARBA" id="ARBA00022840"/>
    </source>
</evidence>
<reference evidence="6 7" key="1">
    <citation type="journal article" date="2014" name="Int. J. Syst. Evol. Microbiol.">
        <title>Celeribacter indicus sp. nov., a polycyclic aromatic hydrocarbon-degrading bacterium from deep-sea sediment and reclassification of Huaishuia halophila as Celeribacter halophilus comb. nov.</title>
        <authorList>
            <person name="Lai Q."/>
            <person name="Cao J."/>
            <person name="Yuan J."/>
            <person name="Li F."/>
            <person name="Shao Z."/>
        </authorList>
    </citation>
    <scope>NUCLEOTIDE SEQUENCE [LARGE SCALE GENOMIC DNA]</scope>
    <source>
        <strain evidence="6">P73</strain>
    </source>
</reference>